<evidence type="ECO:0000256" key="5">
    <source>
        <dbReference type="SAM" id="Phobius"/>
    </source>
</evidence>
<dbReference type="EMBL" id="BMFO01000002">
    <property type="protein sequence ID" value="GGF90220.1"/>
    <property type="molecule type" value="Genomic_DNA"/>
</dbReference>
<evidence type="ECO:0000256" key="3">
    <source>
        <dbReference type="ARBA" id="ARBA00022989"/>
    </source>
</evidence>
<feature type="transmembrane region" description="Helical" evidence="5">
    <location>
        <begin position="130"/>
        <end position="148"/>
    </location>
</feature>
<evidence type="ECO:0000313" key="7">
    <source>
        <dbReference type="Proteomes" id="UP000632858"/>
    </source>
</evidence>
<feature type="transmembrane region" description="Helical" evidence="5">
    <location>
        <begin position="333"/>
        <end position="356"/>
    </location>
</feature>
<dbReference type="InterPro" id="IPR050598">
    <property type="entry name" value="AminoAcid_Transporter"/>
</dbReference>
<protein>
    <submittedName>
        <fullName evidence="6">Amino acid transporter</fullName>
    </submittedName>
</protein>
<evidence type="ECO:0000313" key="6">
    <source>
        <dbReference type="EMBL" id="GGF90220.1"/>
    </source>
</evidence>
<feature type="transmembrane region" description="Helical" evidence="5">
    <location>
        <begin position="393"/>
        <end position="413"/>
    </location>
</feature>
<evidence type="ECO:0000256" key="4">
    <source>
        <dbReference type="ARBA" id="ARBA00023136"/>
    </source>
</evidence>
<name>A0A917FKB0_9GAMM</name>
<feature type="transmembrane region" description="Helical" evidence="5">
    <location>
        <begin position="233"/>
        <end position="253"/>
    </location>
</feature>
<feature type="transmembrane region" description="Helical" evidence="5">
    <location>
        <begin position="419"/>
        <end position="440"/>
    </location>
</feature>
<keyword evidence="3 5" id="KW-1133">Transmembrane helix</keyword>
<dbReference type="RefSeq" id="WP_188448459.1">
    <property type="nucleotide sequence ID" value="NZ_BMFO01000002.1"/>
</dbReference>
<reference evidence="6" key="1">
    <citation type="journal article" date="2014" name="Int. J. Syst. Evol. Microbiol.">
        <title>Complete genome sequence of Corynebacterium casei LMG S-19264T (=DSM 44701T), isolated from a smear-ripened cheese.</title>
        <authorList>
            <consortium name="US DOE Joint Genome Institute (JGI-PGF)"/>
            <person name="Walter F."/>
            <person name="Albersmeier A."/>
            <person name="Kalinowski J."/>
            <person name="Ruckert C."/>
        </authorList>
    </citation>
    <scope>NUCLEOTIDE SEQUENCE</scope>
    <source>
        <strain evidence="6">CGMCC 1.12726</strain>
    </source>
</reference>
<sequence length="449" mass="47041">MTDSRTDASQPRRQLHVGHAAAVCVGMVIGAGIFRTSPEVAAHLDGPGTLMLAWAIGGVLSLVGALCFAEMAAAFPDTGGDYHFLRLAYGQRMAVLFAWSRFAVIHTGSIALLAFVFGDYLNQLVPLGPYGSPVFGSLLILALVALNLRGVSVGVGAQFLLMLLVLAGLVVVGLAGVRLAASGFVPPSAAAPAAVSLAGFGQAMVFVLLAYGGWSDAATLSAEMRDPRRGMPLALAGGLATVFALYLWVNWAYLQGLGFAGLAASNAPAADLMRVAFGRPGEVLIVGIVAVTSISVMNALLLAGSRTTYATARDLQALGGIGRWDGEKGVPRGALLAMAAVSIGLVGFGTLTRGGFSTMVDYLSPVYWFFLMLSAVAVIVLRRRFPDAPRPFVVPWYPLLPLLFAASCAYLFYSSLAYVKSGAVAGVAVIVLGAVLLWPLMHWHRRRRA</sequence>
<feature type="transmembrane region" description="Helical" evidence="5">
    <location>
        <begin position="15"/>
        <end position="34"/>
    </location>
</feature>
<evidence type="ECO:0000256" key="1">
    <source>
        <dbReference type="ARBA" id="ARBA00004141"/>
    </source>
</evidence>
<comment type="subcellular location">
    <subcellularLocation>
        <location evidence="1">Membrane</location>
        <topology evidence="1">Multi-pass membrane protein</topology>
    </subcellularLocation>
</comment>
<dbReference type="PIRSF" id="PIRSF006060">
    <property type="entry name" value="AA_transporter"/>
    <property type="match status" value="1"/>
</dbReference>
<keyword evidence="2 5" id="KW-0812">Transmembrane</keyword>
<feature type="transmembrane region" description="Helical" evidence="5">
    <location>
        <begin position="362"/>
        <end position="381"/>
    </location>
</feature>
<reference evidence="6" key="2">
    <citation type="submission" date="2020-09" db="EMBL/GenBank/DDBJ databases">
        <authorList>
            <person name="Sun Q."/>
            <person name="Zhou Y."/>
        </authorList>
    </citation>
    <scope>NUCLEOTIDE SEQUENCE</scope>
    <source>
        <strain evidence="6">CGMCC 1.12726</strain>
    </source>
</reference>
<feature type="transmembrane region" description="Helical" evidence="5">
    <location>
        <begin position="160"/>
        <end position="181"/>
    </location>
</feature>
<organism evidence="6 7">
    <name type="scientific">Arenimonas maotaiensis</name>
    <dbReference type="NCBI Taxonomy" id="1446479"/>
    <lineage>
        <taxon>Bacteria</taxon>
        <taxon>Pseudomonadati</taxon>
        <taxon>Pseudomonadota</taxon>
        <taxon>Gammaproteobacteria</taxon>
        <taxon>Lysobacterales</taxon>
        <taxon>Lysobacteraceae</taxon>
        <taxon>Arenimonas</taxon>
    </lineage>
</organism>
<comment type="caution">
    <text evidence="6">The sequence shown here is derived from an EMBL/GenBank/DDBJ whole genome shotgun (WGS) entry which is preliminary data.</text>
</comment>
<proteinExistence type="predicted"/>
<dbReference type="GO" id="GO:0016020">
    <property type="term" value="C:membrane"/>
    <property type="evidence" value="ECO:0007669"/>
    <property type="project" value="UniProtKB-SubCell"/>
</dbReference>
<dbReference type="PANTHER" id="PTHR11785">
    <property type="entry name" value="AMINO ACID TRANSPORTER"/>
    <property type="match status" value="1"/>
</dbReference>
<dbReference type="PANTHER" id="PTHR11785:SF512">
    <property type="entry name" value="SOBREMESA, ISOFORM B"/>
    <property type="match status" value="1"/>
</dbReference>
<dbReference type="GO" id="GO:0015179">
    <property type="term" value="F:L-amino acid transmembrane transporter activity"/>
    <property type="evidence" value="ECO:0007669"/>
    <property type="project" value="TreeGrafter"/>
</dbReference>
<evidence type="ECO:0000256" key="2">
    <source>
        <dbReference type="ARBA" id="ARBA00022692"/>
    </source>
</evidence>
<dbReference type="Pfam" id="PF13520">
    <property type="entry name" value="AA_permease_2"/>
    <property type="match status" value="1"/>
</dbReference>
<feature type="transmembrane region" description="Helical" evidence="5">
    <location>
        <begin position="283"/>
        <end position="303"/>
    </location>
</feature>
<feature type="transmembrane region" description="Helical" evidence="5">
    <location>
        <begin position="193"/>
        <end position="212"/>
    </location>
</feature>
<keyword evidence="4 5" id="KW-0472">Membrane</keyword>
<keyword evidence="7" id="KW-1185">Reference proteome</keyword>
<dbReference type="Proteomes" id="UP000632858">
    <property type="component" value="Unassembled WGS sequence"/>
</dbReference>
<dbReference type="AlphaFoldDB" id="A0A917FKB0"/>
<dbReference type="Gene3D" id="1.20.1740.10">
    <property type="entry name" value="Amino acid/polyamine transporter I"/>
    <property type="match status" value="1"/>
</dbReference>
<feature type="transmembrane region" description="Helical" evidence="5">
    <location>
        <begin position="96"/>
        <end position="118"/>
    </location>
</feature>
<dbReference type="InterPro" id="IPR002293">
    <property type="entry name" value="AA/rel_permease1"/>
</dbReference>
<accession>A0A917FKB0</accession>
<feature type="transmembrane region" description="Helical" evidence="5">
    <location>
        <begin position="54"/>
        <end position="75"/>
    </location>
</feature>
<gene>
    <name evidence="6" type="ORF">GCM10010960_10100</name>
</gene>